<accession>A0ABT0PT57</accession>
<organism evidence="1 2">
    <name type="scientific">Flagellimonas spongiicola</name>
    <dbReference type="NCBI Taxonomy" id="2942208"/>
    <lineage>
        <taxon>Bacteria</taxon>
        <taxon>Pseudomonadati</taxon>
        <taxon>Bacteroidota</taxon>
        <taxon>Flavobacteriia</taxon>
        <taxon>Flavobacteriales</taxon>
        <taxon>Flavobacteriaceae</taxon>
        <taxon>Flagellimonas</taxon>
    </lineage>
</organism>
<dbReference type="Proteomes" id="UP001203607">
    <property type="component" value="Unassembled WGS sequence"/>
</dbReference>
<reference evidence="1 2" key="1">
    <citation type="submission" date="2022-05" db="EMBL/GenBank/DDBJ databases">
        <authorList>
            <person name="Park J.-S."/>
        </authorList>
    </citation>
    <scope>NUCLEOTIDE SEQUENCE [LARGE SCALE GENOMIC DNA]</scope>
    <source>
        <strain evidence="1 2">2012CJ35-5</strain>
    </source>
</reference>
<dbReference type="RefSeq" id="WP_249656835.1">
    <property type="nucleotide sequence ID" value="NZ_JAMFMA010000002.1"/>
</dbReference>
<evidence type="ECO:0000313" key="2">
    <source>
        <dbReference type="Proteomes" id="UP001203607"/>
    </source>
</evidence>
<comment type="caution">
    <text evidence="1">The sequence shown here is derived from an EMBL/GenBank/DDBJ whole genome shotgun (WGS) entry which is preliminary data.</text>
</comment>
<dbReference type="EMBL" id="JAMFMA010000002">
    <property type="protein sequence ID" value="MCL6273643.1"/>
    <property type="molecule type" value="Genomic_DNA"/>
</dbReference>
<protein>
    <submittedName>
        <fullName evidence="1">Transcriptional regulator</fullName>
    </submittedName>
</protein>
<name>A0ABT0PT57_9FLAO</name>
<evidence type="ECO:0000313" key="1">
    <source>
        <dbReference type="EMBL" id="MCL6273643.1"/>
    </source>
</evidence>
<proteinExistence type="predicted"/>
<keyword evidence="2" id="KW-1185">Reference proteome</keyword>
<sequence length="199" mass="22110">MIAVLTGDIKNSTGVDASEWMPALKSALDTYGTEPKAWEIYRGDSFQLETLPNNALDAAISIKASIKQFKNLDVRIAIGLGEKQYQAEKITESNGEAFVNSGKCFEGLKKQNLGIKSSNKTFDEHINLLLELALLTMDNWPPATASTVRYALLNPNKNQKQLAQLLKKSQGNISEELTKAGFDALQKMIRFYKSHYPKP</sequence>
<gene>
    <name evidence="1" type="ORF">M3P19_06455</name>
</gene>